<dbReference type="GO" id="GO:0042781">
    <property type="term" value="F:3'-tRNA processing endoribonuclease activity"/>
    <property type="evidence" value="ECO:0007669"/>
    <property type="project" value="TreeGrafter"/>
</dbReference>
<dbReference type="SUPFAM" id="SSF56281">
    <property type="entry name" value="Metallo-hydrolase/oxidoreductase"/>
    <property type="match status" value="1"/>
</dbReference>
<name>A0A7T0G394_9BACT</name>
<dbReference type="EMBL" id="CP048620">
    <property type="protein sequence ID" value="QPJ65011.1"/>
    <property type="molecule type" value="Genomic_DNA"/>
</dbReference>
<organism evidence="1 2">
    <name type="scientific">Candidatus Nitrohelix vancouverensis</name>
    <dbReference type="NCBI Taxonomy" id="2705534"/>
    <lineage>
        <taxon>Bacteria</taxon>
        <taxon>Pseudomonadati</taxon>
        <taxon>Nitrospinota/Tectimicrobiota group</taxon>
        <taxon>Nitrospinota</taxon>
        <taxon>Nitrospinia</taxon>
        <taxon>Nitrospinales</taxon>
        <taxon>Nitrospinaceae</taxon>
        <taxon>Candidatus Nitrohelix</taxon>
    </lineage>
</organism>
<evidence type="ECO:0000313" key="2">
    <source>
        <dbReference type="Proteomes" id="UP000594464"/>
    </source>
</evidence>
<reference evidence="2" key="1">
    <citation type="submission" date="2020-02" db="EMBL/GenBank/DDBJ databases">
        <title>Genomic and physiological characterization of two novel Nitrospinaceae genera.</title>
        <authorList>
            <person name="Mueller A.J."/>
            <person name="Jung M.-Y."/>
            <person name="Strachan C.R."/>
            <person name="Herbold C.W."/>
            <person name="Kirkegaard R.H."/>
            <person name="Daims H."/>
        </authorList>
    </citation>
    <scope>NUCLEOTIDE SEQUENCE [LARGE SCALE GENOMIC DNA]</scope>
</reference>
<proteinExistence type="predicted"/>
<dbReference type="PANTHER" id="PTHR46018:SF7">
    <property type="entry name" value="RIBONUCLEASE Z"/>
    <property type="match status" value="1"/>
</dbReference>
<dbReference type="KEGG" id="nva:G3M78_06255"/>
<dbReference type="PANTHER" id="PTHR46018">
    <property type="entry name" value="ZINC PHOSPHODIESTERASE ELAC PROTEIN 1"/>
    <property type="match status" value="1"/>
</dbReference>
<dbReference type="Gene3D" id="3.60.15.10">
    <property type="entry name" value="Ribonuclease Z/Hydroxyacylglutathione hydrolase-like"/>
    <property type="match status" value="1"/>
</dbReference>
<protein>
    <submittedName>
        <fullName evidence="1">Ribonuclease Z</fullName>
    </submittedName>
</protein>
<dbReference type="NCBIfam" id="NF002558">
    <property type="entry name" value="PRK02126.1"/>
    <property type="match status" value="1"/>
</dbReference>
<gene>
    <name evidence="1" type="ORF">G3M78_06255</name>
</gene>
<dbReference type="Proteomes" id="UP000594464">
    <property type="component" value="Chromosome"/>
</dbReference>
<dbReference type="InterPro" id="IPR036866">
    <property type="entry name" value="RibonucZ/Hydroxyglut_hydro"/>
</dbReference>
<accession>A0A7T0G394</accession>
<evidence type="ECO:0000313" key="1">
    <source>
        <dbReference type="EMBL" id="QPJ65011.1"/>
    </source>
</evidence>
<sequence length="339" mass="37840">MTSIFQPSLLNDPLGDPGLLVQLSGEKGALLFDLGDLSRIPNKVLMKTTHVFISHTHIDHFIGFDRLLRIIFGRGEVLKLYGPENIIRNVEGKLAGFTWNLVDKYDEAISIEVTEVHPDGLKRAVFRAKDKFERCELEDAPFVEGQIVEESSFTVSVAILEHRVPCLGFALCEKPKVKINKERLDSLGARPGSWLNDLKEAALAGRDDAVVDFPGRSEEPPVTVGQLRDDLYSIVDGQKIVYVTDTVFSESNNPNIIQLAQDADLFFCESPFTAEETDRALDRRHLTAQQAGTLARAAQVKQLRIFHFSQRHARGFEILYQEAAEAYGAPVPLSHAPDF</sequence>
<dbReference type="AlphaFoldDB" id="A0A7T0G394"/>